<proteinExistence type="predicted"/>
<dbReference type="SUPFAM" id="SSF53098">
    <property type="entry name" value="Ribonuclease H-like"/>
    <property type="match status" value="1"/>
</dbReference>
<evidence type="ECO:0000313" key="4">
    <source>
        <dbReference type="WBParaSite" id="maker-uti_cns_0011292-snap-gene-0.4-mRNA-1"/>
    </source>
</evidence>
<feature type="region of interest" description="Disordered" evidence="2">
    <location>
        <begin position="1472"/>
        <end position="1511"/>
    </location>
</feature>
<protein>
    <submittedName>
        <fullName evidence="4">BED-type domain-containing protein</fullName>
    </submittedName>
</protein>
<keyword evidence="3" id="KW-1185">Reference proteome</keyword>
<dbReference type="CDD" id="cd14726">
    <property type="entry name" value="TraB_PrgY-like"/>
    <property type="match status" value="1"/>
</dbReference>
<evidence type="ECO:0000256" key="2">
    <source>
        <dbReference type="SAM" id="MobiDB-lite"/>
    </source>
</evidence>
<feature type="region of interest" description="Disordered" evidence="2">
    <location>
        <begin position="1414"/>
        <end position="1451"/>
    </location>
</feature>
<organism evidence="3 4">
    <name type="scientific">Macrostomum lignano</name>
    <dbReference type="NCBI Taxonomy" id="282301"/>
    <lineage>
        <taxon>Eukaryota</taxon>
        <taxon>Metazoa</taxon>
        <taxon>Spiralia</taxon>
        <taxon>Lophotrochozoa</taxon>
        <taxon>Platyhelminthes</taxon>
        <taxon>Rhabditophora</taxon>
        <taxon>Macrostomorpha</taxon>
        <taxon>Macrostomida</taxon>
        <taxon>Macrostomidae</taxon>
        <taxon>Macrostomum</taxon>
    </lineage>
</organism>
<feature type="compositionally biased region" description="Low complexity" evidence="2">
    <location>
        <begin position="2634"/>
        <end position="2645"/>
    </location>
</feature>
<evidence type="ECO:0000256" key="1">
    <source>
        <dbReference type="SAM" id="Coils"/>
    </source>
</evidence>
<dbReference type="Pfam" id="PF01963">
    <property type="entry name" value="TraB_PrgY_gumN"/>
    <property type="match status" value="1"/>
</dbReference>
<keyword evidence="1" id="KW-0175">Coiled coil</keyword>
<accession>A0A1I8IBF4</accession>
<dbReference type="PANTHER" id="PTHR21530">
    <property type="entry name" value="PHEROMONE SHUTDOWN PROTEIN"/>
    <property type="match status" value="1"/>
</dbReference>
<dbReference type="Proteomes" id="UP000095280">
    <property type="component" value="Unplaced"/>
</dbReference>
<feature type="compositionally biased region" description="Basic residues" evidence="2">
    <location>
        <begin position="1423"/>
        <end position="1445"/>
    </location>
</feature>
<dbReference type="PANTHER" id="PTHR21530:SF7">
    <property type="entry name" value="TRAB DOMAIN-CONTAINING PROTEIN"/>
    <property type="match status" value="1"/>
</dbReference>
<dbReference type="WBParaSite" id="maker-uti_cns_0011292-snap-gene-0.4-mRNA-1">
    <property type="protein sequence ID" value="maker-uti_cns_0011292-snap-gene-0.4-mRNA-1"/>
    <property type="gene ID" value="maker-uti_cns_0011292-snap-gene-0.4"/>
</dbReference>
<dbReference type="InterPro" id="IPR012337">
    <property type="entry name" value="RNaseH-like_sf"/>
</dbReference>
<feature type="coiled-coil region" evidence="1">
    <location>
        <begin position="739"/>
        <end position="821"/>
    </location>
</feature>
<evidence type="ECO:0000313" key="3">
    <source>
        <dbReference type="Proteomes" id="UP000095280"/>
    </source>
</evidence>
<feature type="region of interest" description="Disordered" evidence="2">
    <location>
        <begin position="1625"/>
        <end position="1664"/>
    </location>
</feature>
<reference evidence="4" key="1">
    <citation type="submission" date="2016-11" db="UniProtKB">
        <authorList>
            <consortium name="WormBaseParasite"/>
        </authorList>
    </citation>
    <scope>IDENTIFICATION</scope>
</reference>
<dbReference type="InterPro" id="IPR046345">
    <property type="entry name" value="TraB_PrgY-like"/>
</dbReference>
<dbReference type="InterPro" id="IPR002816">
    <property type="entry name" value="TraB/PrgY/GumN_fam"/>
</dbReference>
<name>A0A1I8IBF4_9PLAT</name>
<sequence>MQRSSPIEIGEQIWRKSAVANKRLNAANMAVPGGVVQGIPTSRIFAQREGGLAQQSSDTVRFANSTNRLVRLAWSNLWSPSRSVRIETNRCLPPIGLAARMSSLRSLGSKASTREQRSPTPSSVAKASISSCRLADAASLPGRMERRKPCTADVLFFSFYSSMKPKNVAWSDEWLKTADKNGDIISLWARRCDPSQKKVHCNWCNVDFVCHSGLTNLKSHSESGKHRRVSLAKKNCAPLPVQYLPRDPDGATGAAPVLGSAARTAEIRCVTRSVLKLHSFQSEDDLVDDLRAICPDSKIPAQMQLGATKVSYLLIDALFPYVRESILTEIREASFFSLQVDEANKGVKFLGIVARYLPKDSFHVKVVCMDLLLLKSTTAEQIATTISEAVSQSGLAKENCLAVMSNSCNTMRGSKSGVVVRLKNDEGLSNVIDLGGCSLHHIANVAKYACAAADLGVETEDLVKEIYCYFKFSNMEQGNFDDTLSSNFMAIKKLAFLRPVNTRWLQVVPVVERVLYLYEPLVKFFDCKAKNCPSSAKIKATLHDAKTKFFLTFLAEALKPLQEFELLFQRESSQIHLLHSLILDLMKRWLLRFLKPSKLPEKFWTVELTDLSDSTVWLSPYNVVMGDPAKRLFVELSADDQQKSFESMKRFFKAGTQKLQEYLPFNSTFLSACQILDPKNQQHTKFVKWVRFLARHLRSVFKDTDIATLPVTSSLINMCNNAYASYRQRLKDDAALEEARRAKELAESLTIEVRAEKQASEAISNLHEKLEEKDKEIETKLREKDLLLDAQKAEEKREREIEMLRQDRDKLQRRKEKEAERVTDSVLKQKACELAMASSEASTSLLLAFLVLDIILDIRVAILESTVPVIHGSLAHRIWPMGLQQLTVPGKQRDALGPANVGENRVWPKRCLESVQHLTRELITSRAQPQQRASRASLSQHVGVLIAKETGTSAMTWDLSELNLEEQASGASMELGQQAQPPPPLFQSEHHLLADMRYLSEIRGNLSEIEANLPSACEILEGDGGSKLYLVGTAHFSEQSCQDVRDVIRQVKPHRVILELCQTRTGILTLDEDTLRAQVADTGLESVRRNARSLGWSGAIMHYLMGRLSACIMDQIGLLPGGEFRAAVDEARGLPFCEILLKDRSIRITIQRTLSKLSLYGKLRLAYCLLFSMEAITKEQIEMFKDKDLLEQLLAELGETFPELREVIVDERDRYMAYQFRSLCKPLFPGVPSINVAVVGFGHKTGIRSYWPAAADPSVLGDCMNVPVAPLSERLFLRTAKYTLIGSTLFLFGRHVDSWNPEKFWEVQHAWNNLYFRRRVHHATVVPAAADNDALAIVSVDTSRGHDLTNAVVNAFARLICARIRGQDFRAVADSTEAAVAAADAAATEVTVGTGVIASDEVVEEAAAAASATSWQQEFPRSPQRRSKVRKATGSHLAGGRRRARLLPSTSSTSDALAVTLAATSSQFTAVQAADSETAPPSPARPLAANSAPQEAARPLQLGTARRPREPAARRLELVPIEAPPASPQANSSQSRLSSVTAREATLRCRLSVAAALLVSRTQPQECVCMAALASCCFLLSLLMRRPREPVPGRRRARLLPSTSSTSDALAVTLAATSSQFTAVQAADSETAPPSPARPLAANSAPQEAARPLQLGTARRPREPAARRLELVPIEAPTASPQANSSQSRLSSVTAREATTLHKAEVVDKDVLPEQHDGAADVYGRLSQLVARVSGSQHRAMLAPEVASSPAHLLFNCLHELQFGSVQEVIAHSQLQQNLIPSYCVANSNRSVAVQPVSLNVELLQRLIRLQHVGEGAPALLGEAVPGQVALLQPKALPDALGQLHGARPGYPVAAEVQLLQVVVDAEAGAKTGGRFAAEAVAGQVQRHERPIVGQQVEQRVGGLVADLVASQGQVSHRGAVGLQHPADLSGALVAQFVVGQPQMGDVAVLFQHLGDRPAALRLHPVAGEVQLGDGQVDGQRPGDSAGADRAEAMVPHDQPSVRQVLEKVLHRHCAQPFAGGPVEAAPSRVVQVGRMALLGQLVLESSSLSSSDSIVRSRLTRPAEPGGGFELRRLLGRDLEDSAGGGASVAAAAASPSTASSASASSAFSAATSAASSAFSIVVSSRMSPETARLLGHVLRSYGRGEMNPLGVVVLSPPYDPYRRGHARHETLLKTFASDLQAIHLNPLEATSCPSDLFRKRTEAGVPRVSKNVFPKYPNSHSTDLFFVCRSRAVRVFFNGASTMLSVCCPCLCQECRPLVCRRLCLRLRRLLHANQPGRALAGRRLQAAVLNQIVNTVRRRHGSANFYYPESQAQILRIEWRAQVQLGRSPLAHAFDLIGASLQPGRLYHLAVGPGSVGVGHGDAVAVAAGKAVDLLGPAHETNRLAVAQHQLVAMETLARLSVVQGQTYQPLAQAVSALTFQSFPADEWPVGQLQLAAGIHNAKRLAGRHHRVVDGRRVRIGQVKLPAQLANKGHAQHQSRPAGHLSLAALSKRESRIGQKAFAAVNKASQQLTRHRALHTDQASAEPGPVSISLPKYDMSNTAPALRQVRHSRRRAASCSGAENPVTNLGRPIVKPAGPFEPVPLLIHAAGGSQPTANMSSSGRPVIIHLANSRAVPPEYIMPPELYADASGSSPSNGRPSGVNDSGPHTVDLTPTWPIAGTRLTAPPISKANTSQSSSYRLNAKSDGISERVALQSEIDGGVVVSGVGHVLNAFDSFGHNACRIATCGTETPANLPMLGAQTPESQLGGARVEWLTRRVNNTRSDNSPLLVRTFRIRRTPNSSSACLDAGDSAAQDRLQHGPRQCAAIASRIDGAVGRRVKSAGHVRHIHQRVELLGLGRA</sequence>
<feature type="region of interest" description="Disordered" evidence="2">
    <location>
        <begin position="2630"/>
        <end position="2655"/>
    </location>
</feature>